<dbReference type="SUPFAM" id="SSF54523">
    <property type="entry name" value="Pili subunits"/>
    <property type="match status" value="1"/>
</dbReference>
<dbReference type="Pfam" id="PF07963">
    <property type="entry name" value="N_methyl"/>
    <property type="match status" value="1"/>
</dbReference>
<dbReference type="InterPro" id="IPR045584">
    <property type="entry name" value="Pilin-like"/>
</dbReference>
<dbReference type="Pfam" id="PF07596">
    <property type="entry name" value="SBP_bac_10"/>
    <property type="match status" value="1"/>
</dbReference>
<dbReference type="OrthoDB" id="276991at2"/>
<dbReference type="AlphaFoldDB" id="A0A225E8F3"/>
<dbReference type="InterPro" id="IPR012902">
    <property type="entry name" value="N_methyl_site"/>
</dbReference>
<dbReference type="PANTHER" id="PTHR30093:SF2">
    <property type="entry name" value="TYPE II SECRETION SYSTEM PROTEIN H"/>
    <property type="match status" value="1"/>
</dbReference>
<keyword evidence="4" id="KW-1185">Reference proteome</keyword>
<keyword evidence="1" id="KW-0472">Membrane</keyword>
<name>A0A225E8F3_9BACT</name>
<evidence type="ECO:0000313" key="3">
    <source>
        <dbReference type="EMBL" id="OWK46366.1"/>
    </source>
</evidence>
<dbReference type="EMBL" id="NIDE01000001">
    <property type="protein sequence ID" value="OWK46366.1"/>
    <property type="molecule type" value="Genomic_DNA"/>
</dbReference>
<organism evidence="3 4">
    <name type="scientific">Fimbriiglobus ruber</name>
    <dbReference type="NCBI Taxonomy" id="1908690"/>
    <lineage>
        <taxon>Bacteria</taxon>
        <taxon>Pseudomonadati</taxon>
        <taxon>Planctomycetota</taxon>
        <taxon>Planctomycetia</taxon>
        <taxon>Gemmatales</taxon>
        <taxon>Gemmataceae</taxon>
        <taxon>Fimbriiglobus</taxon>
    </lineage>
</organism>
<accession>A0A225E8F3</accession>
<feature type="domain" description="DUF1559" evidence="2">
    <location>
        <begin position="31"/>
        <end position="297"/>
    </location>
</feature>
<evidence type="ECO:0000256" key="1">
    <source>
        <dbReference type="SAM" id="Phobius"/>
    </source>
</evidence>
<keyword evidence="1" id="KW-1133">Transmembrane helix</keyword>
<dbReference type="Proteomes" id="UP000214646">
    <property type="component" value="Unassembled WGS sequence"/>
</dbReference>
<gene>
    <name evidence="3" type="ORF">FRUB_00065</name>
</gene>
<evidence type="ECO:0000313" key="4">
    <source>
        <dbReference type="Proteomes" id="UP000214646"/>
    </source>
</evidence>
<dbReference type="RefSeq" id="WP_161967113.1">
    <property type="nucleotide sequence ID" value="NZ_NIDE01000001.1"/>
</dbReference>
<reference evidence="4" key="1">
    <citation type="submission" date="2017-06" db="EMBL/GenBank/DDBJ databases">
        <title>Genome analysis of Fimbriiglobus ruber SP5, the first member of the order Planctomycetales with confirmed chitinolytic capability.</title>
        <authorList>
            <person name="Ravin N.V."/>
            <person name="Rakitin A.L."/>
            <person name="Ivanova A.A."/>
            <person name="Beletsky A.V."/>
            <person name="Kulichevskaya I.S."/>
            <person name="Mardanov A.V."/>
            <person name="Dedysh S.N."/>
        </authorList>
    </citation>
    <scope>NUCLEOTIDE SEQUENCE [LARGE SCALE GENOMIC DNA]</scope>
    <source>
        <strain evidence="4">SP5</strain>
    </source>
</reference>
<proteinExistence type="predicted"/>
<dbReference type="Gene3D" id="3.30.700.10">
    <property type="entry name" value="Glycoprotein, Type 4 Pilin"/>
    <property type="match status" value="1"/>
</dbReference>
<dbReference type="NCBIfam" id="TIGR02532">
    <property type="entry name" value="IV_pilin_GFxxxE"/>
    <property type="match status" value="1"/>
</dbReference>
<feature type="transmembrane region" description="Helical" evidence="1">
    <location>
        <begin position="12"/>
        <end position="30"/>
    </location>
</feature>
<dbReference type="PANTHER" id="PTHR30093">
    <property type="entry name" value="GENERAL SECRETION PATHWAY PROTEIN G"/>
    <property type="match status" value="1"/>
</dbReference>
<sequence>MKIRRGYTLIELLVAIAIIGVLIGLLLPAIQKVREAAIRMACQNKLKHMGLACLTYYDAKGVFPPAFMYTPLLSLPLVQTPAYDRIAPNFFINFNEPGWGWAVYLLPYIEQNAMYNLLTFTASNNSVVNQGPREMPMPIYTCPADSSTGLFPLYNTNGQFIVNASTISYAACFGADGTLNATPDAGTGVYYRNSATKIMDITDGASQTIALGERGAMFIQCPWIGAISMAMVQTTPNAPVSRSEIQPPTVMAMARVGHHLLNDPMSEPYDYFSPHGTIVNFVYVDGSVHPLTINTDLTVLQALGTRAGGDIVNADW</sequence>
<dbReference type="InterPro" id="IPR011453">
    <property type="entry name" value="DUF1559"/>
</dbReference>
<protein>
    <recommendedName>
        <fullName evidence="2">DUF1559 domain-containing protein</fullName>
    </recommendedName>
</protein>
<comment type="caution">
    <text evidence="3">The sequence shown here is derived from an EMBL/GenBank/DDBJ whole genome shotgun (WGS) entry which is preliminary data.</text>
</comment>
<evidence type="ECO:0000259" key="2">
    <source>
        <dbReference type="Pfam" id="PF07596"/>
    </source>
</evidence>
<keyword evidence="1" id="KW-0812">Transmembrane</keyword>
<dbReference type="PROSITE" id="PS00409">
    <property type="entry name" value="PROKAR_NTER_METHYL"/>
    <property type="match status" value="1"/>
</dbReference>